<protein>
    <submittedName>
        <fullName evidence="2">Uncharacterized protein</fullName>
    </submittedName>
</protein>
<organism evidence="2 3">
    <name type="scientific">Paraburkholderia bryophila</name>
    <dbReference type="NCBI Taxonomy" id="420952"/>
    <lineage>
        <taxon>Bacteria</taxon>
        <taxon>Pseudomonadati</taxon>
        <taxon>Pseudomonadota</taxon>
        <taxon>Betaproteobacteria</taxon>
        <taxon>Burkholderiales</taxon>
        <taxon>Burkholderiaceae</taxon>
        <taxon>Paraburkholderia</taxon>
    </lineage>
</organism>
<feature type="signal peptide" evidence="1">
    <location>
        <begin position="1"/>
        <end position="21"/>
    </location>
</feature>
<dbReference type="EMBL" id="QLTK01000021">
    <property type="protein sequence ID" value="RAS23129.1"/>
    <property type="molecule type" value="Genomic_DNA"/>
</dbReference>
<evidence type="ECO:0000256" key="1">
    <source>
        <dbReference type="SAM" id="SignalP"/>
    </source>
</evidence>
<feature type="chain" id="PRO_5016402211" evidence="1">
    <location>
        <begin position="22"/>
        <end position="96"/>
    </location>
</feature>
<gene>
    <name evidence="2" type="ORF">BX591_12147</name>
</gene>
<evidence type="ECO:0000313" key="2">
    <source>
        <dbReference type="EMBL" id="RAS23129.1"/>
    </source>
</evidence>
<reference evidence="2 3" key="1">
    <citation type="submission" date="2018-06" db="EMBL/GenBank/DDBJ databases">
        <title>Genomic Encyclopedia of Type Strains, Phase III (KMG-III): the genomes of soil and plant-associated and newly described type strains.</title>
        <authorList>
            <person name="Whitman W."/>
        </authorList>
    </citation>
    <scope>NUCLEOTIDE SEQUENCE [LARGE SCALE GENOMIC DNA]</scope>
    <source>
        <strain evidence="2 3">LMG 23644</strain>
    </source>
</reference>
<dbReference type="Proteomes" id="UP000248918">
    <property type="component" value="Unassembled WGS sequence"/>
</dbReference>
<dbReference type="RefSeq" id="WP_111934046.1">
    <property type="nucleotide sequence ID" value="NZ_CADFFP010000023.1"/>
</dbReference>
<comment type="caution">
    <text evidence="2">The sequence shown here is derived from an EMBL/GenBank/DDBJ whole genome shotgun (WGS) entry which is preliminary data.</text>
</comment>
<name>A0A329BLE7_9BURK</name>
<proteinExistence type="predicted"/>
<sequence length="96" mass="9471">MKSKVHFVALGLLAASLPVLANTASDNVVWSARPVAATSAQPECTAYTGRPIANPDASTDPLTRTLKVAGTMAAVGAVSAATKAGGQPGPNPCAGL</sequence>
<accession>A0A329BLE7</accession>
<dbReference type="AlphaFoldDB" id="A0A329BLE7"/>
<evidence type="ECO:0000313" key="3">
    <source>
        <dbReference type="Proteomes" id="UP000248918"/>
    </source>
</evidence>
<dbReference type="OrthoDB" id="9035747at2"/>
<keyword evidence="1" id="KW-0732">Signal</keyword>